<dbReference type="Pfam" id="PF02567">
    <property type="entry name" value="PhzC-PhzF"/>
    <property type="match status" value="1"/>
</dbReference>
<evidence type="ECO:0000313" key="4">
    <source>
        <dbReference type="Proteomes" id="UP000619761"/>
    </source>
</evidence>
<dbReference type="Gene3D" id="3.10.310.10">
    <property type="entry name" value="Diaminopimelate Epimerase, Chain A, domain 1"/>
    <property type="match status" value="2"/>
</dbReference>
<name>A0ABQ3ATU0_9GAMM</name>
<evidence type="ECO:0000313" key="3">
    <source>
        <dbReference type="EMBL" id="GGY67453.1"/>
    </source>
</evidence>
<dbReference type="Proteomes" id="UP000619761">
    <property type="component" value="Unassembled WGS sequence"/>
</dbReference>
<dbReference type="PANTHER" id="PTHR13774">
    <property type="entry name" value="PHENAZINE BIOSYNTHESIS PROTEIN"/>
    <property type="match status" value="1"/>
</dbReference>
<dbReference type="NCBIfam" id="TIGR00654">
    <property type="entry name" value="PhzF_family"/>
    <property type="match status" value="1"/>
</dbReference>
<accession>A0ABQ3ATU0</accession>
<dbReference type="PANTHER" id="PTHR13774:SF17">
    <property type="entry name" value="PHENAZINE BIOSYNTHESIS-LIKE DOMAIN-CONTAINING PROTEIN"/>
    <property type="match status" value="1"/>
</dbReference>
<dbReference type="GO" id="GO:0016853">
    <property type="term" value="F:isomerase activity"/>
    <property type="evidence" value="ECO:0007669"/>
    <property type="project" value="UniProtKB-KW"/>
</dbReference>
<keyword evidence="2 3" id="KW-0413">Isomerase</keyword>
<comment type="caution">
    <text evidence="3">The sequence shown here is derived from an EMBL/GenBank/DDBJ whole genome shotgun (WGS) entry which is preliminary data.</text>
</comment>
<reference evidence="4" key="1">
    <citation type="journal article" date="2019" name="Int. J. Syst. Evol. Microbiol.">
        <title>The Global Catalogue of Microorganisms (GCM) 10K type strain sequencing project: providing services to taxonomists for standard genome sequencing and annotation.</title>
        <authorList>
            <consortium name="The Broad Institute Genomics Platform"/>
            <consortium name="The Broad Institute Genome Sequencing Center for Infectious Disease"/>
            <person name="Wu L."/>
            <person name="Ma J."/>
        </authorList>
    </citation>
    <scope>NUCLEOTIDE SEQUENCE [LARGE SCALE GENOMIC DNA]</scope>
    <source>
        <strain evidence="4">KCTC 32239</strain>
    </source>
</reference>
<protein>
    <submittedName>
        <fullName evidence="3">Isomerase</fullName>
    </submittedName>
</protein>
<evidence type="ECO:0000256" key="1">
    <source>
        <dbReference type="ARBA" id="ARBA00008270"/>
    </source>
</evidence>
<dbReference type="EMBL" id="BMYZ01000001">
    <property type="protein sequence ID" value="GGY67453.1"/>
    <property type="molecule type" value="Genomic_DNA"/>
</dbReference>
<dbReference type="PIRSF" id="PIRSF016184">
    <property type="entry name" value="PhzC_PhzF"/>
    <property type="match status" value="1"/>
</dbReference>
<comment type="similarity">
    <text evidence="1">Belongs to the PhzF family.</text>
</comment>
<organism evidence="3 4">
    <name type="scientific">Cellvibrio zantedeschiae</name>
    <dbReference type="NCBI Taxonomy" id="1237077"/>
    <lineage>
        <taxon>Bacteria</taxon>
        <taxon>Pseudomonadati</taxon>
        <taxon>Pseudomonadota</taxon>
        <taxon>Gammaproteobacteria</taxon>
        <taxon>Cellvibrionales</taxon>
        <taxon>Cellvibrionaceae</taxon>
        <taxon>Cellvibrio</taxon>
    </lineage>
</organism>
<keyword evidence="4" id="KW-1185">Reference proteome</keyword>
<gene>
    <name evidence="3" type="ORF">GCM10011613_09460</name>
</gene>
<proteinExistence type="inferred from homology"/>
<dbReference type="RefSeq" id="WP_189416393.1">
    <property type="nucleotide sequence ID" value="NZ_BMYZ01000001.1"/>
</dbReference>
<dbReference type="InterPro" id="IPR003719">
    <property type="entry name" value="Phenazine_PhzF-like"/>
</dbReference>
<evidence type="ECO:0000256" key="2">
    <source>
        <dbReference type="ARBA" id="ARBA00023235"/>
    </source>
</evidence>
<sequence>MTDNQTLPNLPYFVVDAFTHKPFSGNPAAVCILTEAKADDWLQKVAAEFNLSETAFLWHEHNNQWKLRWFTPKCEVKLCGHATLASAHVLARELKLQHAEFVFSTLSGKLTAKVDEQAITLNFPKVEPKLFSGIYLHNDNVGIKELNLDIVAAYQAGEDIIVELAHEDEVLNYSPELDKLAKIETRGLIITSPGKNADRDFVSRFFAPRYGINEDPVTGSAHCSLAVLWSKKLGKSSLRAEQLSERRGFLELGVYHEHVSLIGESKTFSKGNLAQ</sequence>
<dbReference type="SUPFAM" id="SSF54506">
    <property type="entry name" value="Diaminopimelate epimerase-like"/>
    <property type="match status" value="1"/>
</dbReference>